<evidence type="ECO:0000256" key="3">
    <source>
        <dbReference type="ARBA" id="ARBA00012153"/>
    </source>
</evidence>
<dbReference type="EC" id="4.1.99.12" evidence="3"/>
<protein>
    <recommendedName>
        <fullName evidence="3">3,4-dihydroxy-2-butanone-4-phosphate synthase</fullName>
        <ecNumber evidence="3">4.1.99.12</ecNumber>
    </recommendedName>
</protein>
<comment type="pathway">
    <text evidence="2">Cofactor biosynthesis; riboflavin biosynthesis; 2-hydroxy-3-oxobutyl phosphate from D-ribulose 5-phosphate: step 1/1.</text>
</comment>
<keyword evidence="4" id="KW-0686">Riboflavin biosynthesis</keyword>
<dbReference type="Proteomes" id="UP001231166">
    <property type="component" value="Chromosome"/>
</dbReference>
<evidence type="ECO:0000313" key="7">
    <source>
        <dbReference type="EMBL" id="WLF46871.1"/>
    </source>
</evidence>
<dbReference type="EMBL" id="CP130953">
    <property type="protein sequence ID" value="WLF46871.1"/>
    <property type="molecule type" value="Genomic_DNA"/>
</dbReference>
<dbReference type="RefSeq" id="WP_210461546.1">
    <property type="nucleotide sequence ID" value="NZ_CP072194.1"/>
</dbReference>
<dbReference type="GO" id="GO:0003935">
    <property type="term" value="F:GTP cyclohydrolase II activity"/>
    <property type="evidence" value="ECO:0007669"/>
    <property type="project" value="TreeGrafter"/>
</dbReference>
<dbReference type="GO" id="GO:0005829">
    <property type="term" value="C:cytosol"/>
    <property type="evidence" value="ECO:0007669"/>
    <property type="project" value="TreeGrafter"/>
</dbReference>
<evidence type="ECO:0000313" key="6">
    <source>
        <dbReference type="EMBL" id="MCZ4589060.1"/>
    </source>
</evidence>
<name>A0AAX3YCS7_RHOOP</name>
<dbReference type="SUPFAM" id="SSF55821">
    <property type="entry name" value="YrdC/RibB"/>
    <property type="match status" value="1"/>
</dbReference>
<keyword evidence="7" id="KW-0456">Lyase</keyword>
<dbReference type="EMBL" id="JAPWIS010000028">
    <property type="protein sequence ID" value="MCZ4589060.1"/>
    <property type="molecule type" value="Genomic_DNA"/>
</dbReference>
<evidence type="ECO:0000256" key="4">
    <source>
        <dbReference type="ARBA" id="ARBA00022619"/>
    </source>
</evidence>
<proteinExistence type="predicted"/>
<evidence type="ECO:0000313" key="9">
    <source>
        <dbReference type="Proteomes" id="UP001231166"/>
    </source>
</evidence>
<sequence>MTVTDEHPLAPHISLAPTLAEIHAEARVMAAVNQLSRGKAIILSDGIDLPTSGEIVFPAVRISTADAAFAIRHSSGFLQVALPSNRCDALLLPAQQGTAPGTAQCVTVDAATGITTGISAADRATTIRLLASSDASPASFSRPGHVVPLRADAALPMSGFGHPEAAVHLVAAAGFPPAAVLTTVVGTTDPTDVASGNDLHEFARSHQLPVVGLPDLDSEKTPLPCLHMLVDLPSGRTSLESFTDLGHNYLVLAVGEVSGREDVPVHLLPADQVLIDAGSPSAEPRILIGLPQTAEDEYSRAIDGLHRQHSMIRAILRRLGCLSVVCP</sequence>
<dbReference type="PANTHER" id="PTHR21327:SF18">
    <property type="entry name" value="3,4-DIHYDROXY-2-BUTANONE 4-PHOSPHATE SYNTHASE"/>
    <property type="match status" value="1"/>
</dbReference>
<dbReference type="PANTHER" id="PTHR21327">
    <property type="entry name" value="GTP CYCLOHYDROLASE II-RELATED"/>
    <property type="match status" value="1"/>
</dbReference>
<dbReference type="Proteomes" id="UP001066327">
    <property type="component" value="Unassembled WGS sequence"/>
</dbReference>
<keyword evidence="8" id="KW-1185">Reference proteome</keyword>
<reference evidence="6" key="1">
    <citation type="submission" date="2022-12" db="EMBL/GenBank/DDBJ databases">
        <authorList>
            <person name="Krivoruchko A.V."/>
            <person name="Elkin A."/>
        </authorList>
    </citation>
    <scope>NUCLEOTIDE SEQUENCE</scope>
    <source>
        <strain evidence="6">IEGM 249</strain>
    </source>
</reference>
<dbReference type="GO" id="GO:0046872">
    <property type="term" value="F:metal ion binding"/>
    <property type="evidence" value="ECO:0007669"/>
    <property type="project" value="UniProtKB-KW"/>
</dbReference>
<evidence type="ECO:0000313" key="8">
    <source>
        <dbReference type="Proteomes" id="UP001066327"/>
    </source>
</evidence>
<dbReference type="Pfam" id="PF00926">
    <property type="entry name" value="DHBP_synthase"/>
    <property type="match status" value="1"/>
</dbReference>
<dbReference type="GO" id="GO:0009231">
    <property type="term" value="P:riboflavin biosynthetic process"/>
    <property type="evidence" value="ECO:0007669"/>
    <property type="project" value="UniProtKB-KW"/>
</dbReference>
<evidence type="ECO:0000256" key="5">
    <source>
        <dbReference type="ARBA" id="ARBA00022723"/>
    </source>
</evidence>
<dbReference type="GO" id="GO:0008686">
    <property type="term" value="F:3,4-dihydroxy-2-butanone-4-phosphate synthase activity"/>
    <property type="evidence" value="ECO:0007669"/>
    <property type="project" value="UniProtKB-EC"/>
</dbReference>
<gene>
    <name evidence="6" type="ORF">O4328_36335</name>
    <name evidence="7" type="ORF">Q5707_34185</name>
</gene>
<dbReference type="AlphaFoldDB" id="A0AAX3YCS7"/>
<evidence type="ECO:0000256" key="2">
    <source>
        <dbReference type="ARBA" id="ARBA00004904"/>
    </source>
</evidence>
<dbReference type="InterPro" id="IPR000422">
    <property type="entry name" value="DHBP_synthase_RibB"/>
</dbReference>
<organism evidence="7 9">
    <name type="scientific">Rhodococcus opacus</name>
    <name type="common">Nocardia opaca</name>
    <dbReference type="NCBI Taxonomy" id="37919"/>
    <lineage>
        <taxon>Bacteria</taxon>
        <taxon>Bacillati</taxon>
        <taxon>Actinomycetota</taxon>
        <taxon>Actinomycetes</taxon>
        <taxon>Mycobacteriales</taxon>
        <taxon>Nocardiaceae</taxon>
        <taxon>Rhodococcus</taxon>
    </lineage>
</organism>
<keyword evidence="5" id="KW-0479">Metal-binding</keyword>
<evidence type="ECO:0000256" key="1">
    <source>
        <dbReference type="ARBA" id="ARBA00002284"/>
    </source>
</evidence>
<accession>A0AAX3YCS7</accession>
<dbReference type="Gene3D" id="3.90.870.10">
    <property type="entry name" value="DHBP synthase"/>
    <property type="match status" value="1"/>
</dbReference>
<dbReference type="InterPro" id="IPR017945">
    <property type="entry name" value="DHBP_synth_RibB-like_a/b_dom"/>
</dbReference>
<comment type="function">
    <text evidence="1">Catalyzes the conversion of D-ribulose 5-phosphate to formate and 3,4-dihydroxy-2-butanone 4-phosphate.</text>
</comment>
<reference evidence="7" key="2">
    <citation type="submission" date="2023-07" db="EMBL/GenBank/DDBJ databases">
        <title>Genomic analysis of Rhodococcus opacus VOC-14 with glycol ethers degradation activity.</title>
        <authorList>
            <person name="Narkevich D.A."/>
            <person name="Hlushen A.M."/>
            <person name="Akhremchuk A.E."/>
            <person name="Sikolenko M.A."/>
            <person name="Valentovich L.N."/>
        </authorList>
    </citation>
    <scope>NUCLEOTIDE SEQUENCE</scope>
    <source>
        <strain evidence="7">VOC-14</strain>
    </source>
</reference>